<feature type="active site" description="Proton donor" evidence="8">
    <location>
        <position position="37"/>
    </location>
</feature>
<evidence type="ECO:0000256" key="8">
    <source>
        <dbReference type="HAMAP-Rule" id="MF_00158"/>
    </source>
</evidence>
<evidence type="ECO:0000313" key="10">
    <source>
        <dbReference type="Proteomes" id="UP000287701"/>
    </source>
</evidence>
<comment type="miscellaneous">
    <text evidence="8">The reaction proceeds by a bi uni uni bi ping pong mechanism.</text>
</comment>
<comment type="pathway">
    <text evidence="1 8">Cofactor biosynthesis; (R)-pantothenate biosynthesis; (R)-pantothenate from (R)-pantoate and beta-alanine: step 1/1.</text>
</comment>
<gene>
    <name evidence="8" type="primary">panC</name>
    <name evidence="9" type="ORF">EQP59_10270</name>
</gene>
<evidence type="ECO:0000256" key="7">
    <source>
        <dbReference type="ARBA" id="ARBA00048258"/>
    </source>
</evidence>
<evidence type="ECO:0000256" key="1">
    <source>
        <dbReference type="ARBA" id="ARBA00004990"/>
    </source>
</evidence>
<name>A0A410JU16_ORNRH</name>
<proteinExistence type="inferred from homology"/>
<dbReference type="InterPro" id="IPR003721">
    <property type="entry name" value="Pantoate_ligase"/>
</dbReference>
<comment type="subcellular location">
    <subcellularLocation>
        <location evidence="8">Cytoplasm</location>
    </subcellularLocation>
</comment>
<keyword evidence="3 8" id="KW-0436">Ligase</keyword>
<dbReference type="CDD" id="cd00560">
    <property type="entry name" value="PanC"/>
    <property type="match status" value="1"/>
</dbReference>
<dbReference type="SUPFAM" id="SSF52374">
    <property type="entry name" value="Nucleotidylyl transferase"/>
    <property type="match status" value="1"/>
</dbReference>
<evidence type="ECO:0000256" key="5">
    <source>
        <dbReference type="ARBA" id="ARBA00022741"/>
    </source>
</evidence>
<evidence type="ECO:0000313" key="9">
    <source>
        <dbReference type="EMBL" id="QAR31696.1"/>
    </source>
</evidence>
<feature type="binding site" evidence="8">
    <location>
        <position position="61"/>
    </location>
    <ligand>
        <name>(R)-pantoate</name>
        <dbReference type="ChEBI" id="CHEBI:15980"/>
    </ligand>
</feature>
<keyword evidence="4 8" id="KW-0566">Pantothenate biosynthesis</keyword>
<dbReference type="InterPro" id="IPR004821">
    <property type="entry name" value="Cyt_trans-like"/>
</dbReference>
<comment type="catalytic activity">
    <reaction evidence="7 8">
        <text>(R)-pantoate + beta-alanine + ATP = (R)-pantothenate + AMP + diphosphate + H(+)</text>
        <dbReference type="Rhea" id="RHEA:10912"/>
        <dbReference type="ChEBI" id="CHEBI:15378"/>
        <dbReference type="ChEBI" id="CHEBI:15980"/>
        <dbReference type="ChEBI" id="CHEBI:29032"/>
        <dbReference type="ChEBI" id="CHEBI:30616"/>
        <dbReference type="ChEBI" id="CHEBI:33019"/>
        <dbReference type="ChEBI" id="CHEBI:57966"/>
        <dbReference type="ChEBI" id="CHEBI:456215"/>
        <dbReference type="EC" id="6.3.2.1"/>
    </reaction>
</comment>
<feature type="binding site" evidence="8">
    <location>
        <position position="61"/>
    </location>
    <ligand>
        <name>beta-alanine</name>
        <dbReference type="ChEBI" id="CHEBI:57966"/>
    </ligand>
</feature>
<comment type="similarity">
    <text evidence="2 8">Belongs to the pantothenate synthetase family.</text>
</comment>
<dbReference type="Gene3D" id="3.30.1300.10">
    <property type="entry name" value="Pantoate-beta-alanine ligase, C-terminal domain"/>
    <property type="match status" value="1"/>
</dbReference>
<feature type="binding site" evidence="8">
    <location>
        <begin position="30"/>
        <end position="37"/>
    </location>
    <ligand>
        <name>ATP</name>
        <dbReference type="ChEBI" id="CHEBI:30616"/>
    </ligand>
</feature>
<evidence type="ECO:0000256" key="4">
    <source>
        <dbReference type="ARBA" id="ARBA00022655"/>
    </source>
</evidence>
<dbReference type="EMBL" id="CP035107">
    <property type="protein sequence ID" value="QAR31696.1"/>
    <property type="molecule type" value="Genomic_DNA"/>
</dbReference>
<dbReference type="InterPro" id="IPR042176">
    <property type="entry name" value="Pantoate_ligase_C"/>
</dbReference>
<dbReference type="NCBIfam" id="TIGR00125">
    <property type="entry name" value="cyt_tran_rel"/>
    <property type="match status" value="1"/>
</dbReference>
<dbReference type="HAMAP" id="MF_00158">
    <property type="entry name" value="PanC"/>
    <property type="match status" value="1"/>
</dbReference>
<protein>
    <recommendedName>
        <fullName evidence="8">Pantothenate synthetase</fullName>
        <shortName evidence="8">PS</shortName>
        <ecNumber evidence="8">6.3.2.1</ecNumber>
    </recommendedName>
    <alternativeName>
        <fullName evidence="8">Pantoate--beta-alanine ligase</fullName>
    </alternativeName>
    <alternativeName>
        <fullName evidence="8">Pantoate-activating enzyme</fullName>
    </alternativeName>
</protein>
<feature type="binding site" evidence="8">
    <location>
        <position position="154"/>
    </location>
    <ligand>
        <name>(R)-pantoate</name>
        <dbReference type="ChEBI" id="CHEBI:15980"/>
    </ligand>
</feature>
<evidence type="ECO:0000256" key="3">
    <source>
        <dbReference type="ARBA" id="ARBA00022598"/>
    </source>
</evidence>
<dbReference type="GO" id="GO:0005524">
    <property type="term" value="F:ATP binding"/>
    <property type="evidence" value="ECO:0007669"/>
    <property type="project" value="UniProtKB-KW"/>
</dbReference>
<organism evidence="9 10">
    <name type="scientific">Ornithobacterium rhinotracheale</name>
    <dbReference type="NCBI Taxonomy" id="28251"/>
    <lineage>
        <taxon>Bacteria</taxon>
        <taxon>Pseudomonadati</taxon>
        <taxon>Bacteroidota</taxon>
        <taxon>Flavobacteriia</taxon>
        <taxon>Flavobacteriales</taxon>
        <taxon>Weeksellaceae</taxon>
        <taxon>Ornithobacterium</taxon>
    </lineage>
</organism>
<keyword evidence="5 8" id="KW-0547">Nucleotide-binding</keyword>
<keyword evidence="6 8" id="KW-0067">ATP-binding</keyword>
<dbReference type="InterPro" id="IPR014729">
    <property type="entry name" value="Rossmann-like_a/b/a_fold"/>
</dbReference>
<sequence length="280" mass="32359">MRKIYTTQEMKNWVESQRKQNKSIGFVPTMGALHAGHLSLIKQCKADNDVCVASVFVNPTQFNNPEDLEKYPRHPEKDAELLEHANCDAVFFPTVEDIYPEGEKSESFDFNGLENQMEGKFRPGHFDGVGTIVNKFFEIIQPNCAYFGEKDFQQLRIIQTMVEKKGHHIEIVPMPIFREDDGLAMSSRNQRLSPEFRNASPKIYEILKKVNSLKNEFSPQEVKQRVEELFAQTDLELEYFAICDEETLHEISTWNDSENIRAFVAVYAGDIRLIDNLKID</sequence>
<comment type="subunit">
    <text evidence="8">Homodimer.</text>
</comment>
<dbReference type="AlphaFoldDB" id="A0A410JU16"/>
<dbReference type="GO" id="GO:0005829">
    <property type="term" value="C:cytosol"/>
    <property type="evidence" value="ECO:0007669"/>
    <property type="project" value="TreeGrafter"/>
</dbReference>
<comment type="function">
    <text evidence="8">Catalyzes the condensation of pantoate with beta-alanine in an ATP-dependent reaction via a pantoyl-adenylate intermediate.</text>
</comment>
<comment type="caution">
    <text evidence="8">Lacks conserved residue(s) required for the propagation of feature annotation.</text>
</comment>
<keyword evidence="8" id="KW-0963">Cytoplasm</keyword>
<feature type="binding site" evidence="8">
    <location>
        <begin position="148"/>
        <end position="151"/>
    </location>
    <ligand>
        <name>ATP</name>
        <dbReference type="ChEBI" id="CHEBI:30616"/>
    </ligand>
</feature>
<dbReference type="PANTHER" id="PTHR21299">
    <property type="entry name" value="CYTIDYLATE KINASE/PANTOATE-BETA-ALANINE LIGASE"/>
    <property type="match status" value="1"/>
</dbReference>
<dbReference type="GO" id="GO:0015940">
    <property type="term" value="P:pantothenate biosynthetic process"/>
    <property type="evidence" value="ECO:0007669"/>
    <property type="project" value="UniProtKB-UniRule"/>
</dbReference>
<dbReference type="GO" id="GO:0004592">
    <property type="term" value="F:pantoate-beta-alanine ligase activity"/>
    <property type="evidence" value="ECO:0007669"/>
    <property type="project" value="UniProtKB-UniRule"/>
</dbReference>
<dbReference type="UniPathway" id="UPA00028">
    <property type="reaction ID" value="UER00005"/>
</dbReference>
<accession>A0A410JU16</accession>
<dbReference type="NCBIfam" id="TIGR00018">
    <property type="entry name" value="panC"/>
    <property type="match status" value="1"/>
</dbReference>
<dbReference type="Pfam" id="PF02569">
    <property type="entry name" value="Pantoate_ligase"/>
    <property type="match status" value="1"/>
</dbReference>
<dbReference type="PANTHER" id="PTHR21299:SF1">
    <property type="entry name" value="PANTOATE--BETA-ALANINE LIGASE"/>
    <property type="match status" value="1"/>
</dbReference>
<dbReference type="Gene3D" id="3.40.50.620">
    <property type="entry name" value="HUPs"/>
    <property type="match status" value="1"/>
</dbReference>
<evidence type="ECO:0000256" key="6">
    <source>
        <dbReference type="ARBA" id="ARBA00022840"/>
    </source>
</evidence>
<dbReference type="RefSeq" id="WP_128502136.1">
    <property type="nucleotide sequence ID" value="NZ_CP035107.1"/>
</dbReference>
<dbReference type="OrthoDB" id="9773087at2"/>
<feature type="binding site" evidence="8">
    <location>
        <begin position="185"/>
        <end position="188"/>
    </location>
    <ligand>
        <name>ATP</name>
        <dbReference type="ChEBI" id="CHEBI:30616"/>
    </ligand>
</feature>
<dbReference type="FunFam" id="3.40.50.620:FF:000013">
    <property type="entry name" value="Pantothenate synthetase"/>
    <property type="match status" value="1"/>
</dbReference>
<dbReference type="Proteomes" id="UP000287701">
    <property type="component" value="Chromosome"/>
</dbReference>
<evidence type="ECO:0000256" key="2">
    <source>
        <dbReference type="ARBA" id="ARBA00009256"/>
    </source>
</evidence>
<dbReference type="EC" id="6.3.2.1" evidence="8"/>
<reference evidence="9 10" key="1">
    <citation type="submission" date="2019-01" db="EMBL/GenBank/DDBJ databases">
        <title>Whole Genome of Ornithobacterium rhinotracheale FARPER-174b.</title>
        <authorList>
            <person name="Tataje-Lavanda L.A."/>
            <person name="Montalvan A."/>
            <person name="Montesinos R."/>
            <person name="Zimic M."/>
            <person name="Fernandez-Sanchez M."/>
            <person name="Fernandez-Diaz M."/>
        </authorList>
    </citation>
    <scope>NUCLEOTIDE SEQUENCE [LARGE SCALE GENOMIC DNA]</scope>
    <source>
        <strain evidence="9 10">FARPER-174b</strain>
    </source>
</reference>